<evidence type="ECO:0000313" key="1">
    <source>
        <dbReference type="EMBL" id="VDM63882.1"/>
    </source>
</evidence>
<gene>
    <name evidence="1" type="ORF">ACOC_LOCUS12297</name>
</gene>
<dbReference type="OrthoDB" id="5798326at2759"/>
<dbReference type="AlphaFoldDB" id="A0A158PM75"/>
<dbReference type="STRING" id="334426.A0A158PM75"/>
<proteinExistence type="predicted"/>
<keyword evidence="2" id="KW-1185">Reference proteome</keyword>
<protein>
    <submittedName>
        <fullName evidence="3">Symplekin_C domain-containing protein</fullName>
    </submittedName>
</protein>
<reference evidence="3" key="1">
    <citation type="submission" date="2016-04" db="UniProtKB">
        <authorList>
            <consortium name="WormBaseParasite"/>
        </authorList>
    </citation>
    <scope>IDENTIFICATION</scope>
</reference>
<evidence type="ECO:0000313" key="3">
    <source>
        <dbReference type="WBParaSite" id="ACOC_0001229601-mRNA-1"/>
    </source>
</evidence>
<dbReference type="WBParaSite" id="ACOC_0001229601-mRNA-1">
    <property type="protein sequence ID" value="ACOC_0001229601-mRNA-1"/>
    <property type="gene ID" value="ACOC_0001229601"/>
</dbReference>
<organism evidence="3">
    <name type="scientific">Angiostrongylus costaricensis</name>
    <name type="common">Nematode worm</name>
    <dbReference type="NCBI Taxonomy" id="334426"/>
    <lineage>
        <taxon>Eukaryota</taxon>
        <taxon>Metazoa</taxon>
        <taxon>Ecdysozoa</taxon>
        <taxon>Nematoda</taxon>
        <taxon>Chromadorea</taxon>
        <taxon>Rhabditida</taxon>
        <taxon>Rhabditina</taxon>
        <taxon>Rhabditomorpha</taxon>
        <taxon>Strongyloidea</taxon>
        <taxon>Metastrongylidae</taxon>
        <taxon>Angiostrongylus</taxon>
    </lineage>
</organism>
<dbReference type="OMA" id="SNIYALW"/>
<dbReference type="Proteomes" id="UP000267027">
    <property type="component" value="Unassembled WGS sequence"/>
</dbReference>
<accession>A0A158PM75</accession>
<reference evidence="1 2" key="2">
    <citation type="submission" date="2018-11" db="EMBL/GenBank/DDBJ databases">
        <authorList>
            <consortium name="Pathogen Informatics"/>
        </authorList>
    </citation>
    <scope>NUCLEOTIDE SEQUENCE [LARGE SCALE GENOMIC DNA]</scope>
    <source>
        <strain evidence="1 2">Costa Rica</strain>
    </source>
</reference>
<name>A0A158PM75_ANGCS</name>
<evidence type="ECO:0000313" key="2">
    <source>
        <dbReference type="Proteomes" id="UP000267027"/>
    </source>
</evidence>
<dbReference type="EMBL" id="UYYA01004974">
    <property type="protein sequence ID" value="VDM63882.1"/>
    <property type="molecule type" value="Genomic_DNA"/>
</dbReference>
<sequence length="453" mass="50554">MEKLIEECKLDCPEEKQIQVLEKCLPFVGTDRDIQSRSMGWLLLARILERRLSIELYSIRYGCDAQMSEVLLNTLSAAMAKRLLSQEERAGVLHLKSFGVSSSRDDLCILLFELYSSSLCFAKAGQFVLRDDIMSVLEAGLNDLQLRESALGTIPQVVTILISKLDAPIEALFDTLTHICRVYGPGSTLFRHFYAICSALRHPLDEQILMSIQRKVSEQVVLNPNSSVYRDLLTSFLSCTHELVPPPVQIARTVISRCSDASYVRTLNYLCDIITRPRMQNLASHEIVCRSLVKLERDADMDTTNGKQRFATTNSSGVEAFEEFENEICNALEGTVRQNSLVEKPSGNQVATSFEEAAVVEKPPTSQEVVASTSTSNGCNMDDEIMIEAVPAVSKRNLEEQIEFVPDFLKSVKEPIVKKTKKSDAQLQKPLEVATLLDGELSVDEILSTFCPD</sequence>